<feature type="transmembrane region" description="Helical" evidence="6">
    <location>
        <begin position="101"/>
        <end position="120"/>
    </location>
</feature>
<dbReference type="RefSeq" id="XP_011302074.1">
    <property type="nucleotide sequence ID" value="XM_011303772.1"/>
</dbReference>
<evidence type="ECO:0000313" key="10">
    <source>
        <dbReference type="Proteomes" id="UP000694866"/>
    </source>
</evidence>
<sequence>MERLRKRFLRRRPIDTDLETPEEQKERWKSIYIIYFTMFLMSLGFSIILSSIWPYLDSLDPTAGKIFMGYVVAANPFGQMLFSPLIGWWGNKRGSVRLPMLVTLALFVVSSAAYSLVQILPGSPKIWMLTARLGIGISSANIALTRSYLSAATVLAEKIQAVSMVSLAQVLGFAVGPALQAAVTPIGKGFTLLGLPINMYTAPGWLNVIMGIANFVLFLPYFFKERHIATREAMRDLGKVTEKEAWKAYKPDYLGAWSLILAFGILVFNFILLETLGTPLMLDNFAWTKQDTVGAMGIMMSVGAVLACLSFAMIEPLCKKFNERKMLIWAGFFLMIIGRVLIIPWGPGTPRMAELDPITNATSTENGNGTEIIGCPRTQEWCYHTPMMTPLQWFIGYVFTTIGYPIGVTLTQTIFSTILGPRPQGLWMGMLTGTGCASRVLGPVFVGYIYTVWGPYPTFGITGFTLIVGMIWLMCVDKRLIPKVPESKKKTQNGNVEVELPLFGAPENQTNEIEMQNLNENSIHNDK</sequence>
<keyword evidence="3 6" id="KW-0812">Transmembrane</keyword>
<proteinExistence type="predicted"/>
<comment type="subcellular location">
    <subcellularLocation>
        <location evidence="1">Endomembrane system</location>
        <topology evidence="1">Multi-pass membrane protein</topology>
    </subcellularLocation>
</comment>
<dbReference type="RefSeq" id="XP_011302154.1">
    <property type="nucleotide sequence ID" value="XM_011303852.1"/>
</dbReference>
<reference evidence="11 12" key="2">
    <citation type="submission" date="2025-04" db="UniProtKB">
        <authorList>
            <consortium name="RefSeq"/>
        </authorList>
    </citation>
    <scope>IDENTIFICATION</scope>
    <source>
        <strain evidence="11 12">USDA-PBARC FA_bdor</strain>
        <tissue evidence="11 12">Whole organism</tissue>
    </source>
</reference>
<dbReference type="EMBL" id="GBYB01000485">
    <property type="protein sequence ID" value="JAG70252.1"/>
    <property type="molecule type" value="Transcribed_RNA"/>
</dbReference>
<feature type="transmembrane region" description="Helical" evidence="6">
    <location>
        <begin position="326"/>
        <end position="346"/>
    </location>
</feature>
<evidence type="ECO:0000313" key="11">
    <source>
        <dbReference type="RefSeq" id="XP_011301992.1"/>
    </source>
</evidence>
<evidence type="ECO:0000313" key="8">
    <source>
        <dbReference type="EMBL" id="JAG70252.1"/>
    </source>
</evidence>
<accession>A0A9R1T3X8</accession>
<feature type="transmembrane region" description="Helical" evidence="6">
    <location>
        <begin position="203"/>
        <end position="223"/>
    </location>
</feature>
<dbReference type="AlphaFoldDB" id="A0A0C9QXR8"/>
<dbReference type="InterPro" id="IPR036259">
    <property type="entry name" value="MFS_trans_sf"/>
</dbReference>
<accession>A0A0C9QXR8</accession>
<dbReference type="PROSITE" id="PS50850">
    <property type="entry name" value="MFS"/>
    <property type="match status" value="1"/>
</dbReference>
<gene>
    <name evidence="8" type="primary">mfsd8_1</name>
    <name evidence="11 12 13 14 15 16" type="synonym">Cln7</name>
    <name evidence="9" type="synonym">mfsd8_0</name>
    <name evidence="8" type="ORF">g.26696</name>
    <name evidence="9" type="ORF">g.26702</name>
</gene>
<accession>A0A9R1T2Q7</accession>
<dbReference type="InterPro" id="IPR020846">
    <property type="entry name" value="MFS_dom"/>
</dbReference>
<dbReference type="InterPro" id="IPR051068">
    <property type="entry name" value="MFS_Domain-Containing_Protein"/>
</dbReference>
<feature type="transmembrane region" description="Helical" evidence="6">
    <location>
        <begin position="253"/>
        <end position="273"/>
    </location>
</feature>
<evidence type="ECO:0000256" key="1">
    <source>
        <dbReference type="ARBA" id="ARBA00004127"/>
    </source>
</evidence>
<dbReference type="RefSeq" id="XP_011302220.1">
    <property type="nucleotide sequence ID" value="XM_011303918.1"/>
</dbReference>
<dbReference type="RefSeq" id="XP_011302369.1">
    <property type="nucleotide sequence ID" value="XM_011304067.1"/>
</dbReference>
<evidence type="ECO:0000313" key="15">
    <source>
        <dbReference type="RefSeq" id="XP_011302289.1"/>
    </source>
</evidence>
<feature type="transmembrane region" description="Helical" evidence="6">
    <location>
        <begin position="293"/>
        <end position="314"/>
    </location>
</feature>
<dbReference type="CDD" id="cd17326">
    <property type="entry name" value="MFS_MFSD8"/>
    <property type="match status" value="1"/>
</dbReference>
<accession>A0A9R1T3S9</accession>
<feature type="transmembrane region" description="Helical" evidence="6">
    <location>
        <begin position="456"/>
        <end position="476"/>
    </location>
</feature>
<dbReference type="Gene3D" id="1.20.1250.20">
    <property type="entry name" value="MFS general substrate transporter like domains"/>
    <property type="match status" value="1"/>
</dbReference>
<name>A0A0C9QXR8_9HYME</name>
<dbReference type="GO" id="GO:0012505">
    <property type="term" value="C:endomembrane system"/>
    <property type="evidence" value="ECO:0007669"/>
    <property type="project" value="UniProtKB-SubCell"/>
</dbReference>
<evidence type="ECO:0000313" key="9">
    <source>
        <dbReference type="EMBL" id="JAG70255.1"/>
    </source>
</evidence>
<dbReference type="GO" id="GO:0022857">
    <property type="term" value="F:transmembrane transporter activity"/>
    <property type="evidence" value="ECO:0007669"/>
    <property type="project" value="InterPro"/>
</dbReference>
<evidence type="ECO:0000256" key="2">
    <source>
        <dbReference type="ARBA" id="ARBA00022448"/>
    </source>
</evidence>
<feature type="domain" description="Major facilitator superfamily (MFS) profile" evidence="7">
    <location>
        <begin position="30"/>
        <end position="481"/>
    </location>
</feature>
<keyword evidence="10" id="KW-1185">Reference proteome</keyword>
<evidence type="ECO:0000256" key="3">
    <source>
        <dbReference type="ARBA" id="ARBA00022692"/>
    </source>
</evidence>
<accession>A0A9R1TZT2</accession>
<dbReference type="OrthoDB" id="370281at2759"/>
<evidence type="ECO:0000313" key="13">
    <source>
        <dbReference type="RefSeq" id="XP_011302154.1"/>
    </source>
</evidence>
<accession>A0A9R1TZH3</accession>
<evidence type="ECO:0000256" key="6">
    <source>
        <dbReference type="SAM" id="Phobius"/>
    </source>
</evidence>
<feature type="transmembrane region" description="Helical" evidence="6">
    <location>
        <begin position="32"/>
        <end position="55"/>
    </location>
</feature>
<dbReference type="InterPro" id="IPR011701">
    <property type="entry name" value="MFS"/>
</dbReference>
<evidence type="ECO:0000259" key="7">
    <source>
        <dbReference type="PROSITE" id="PS50850"/>
    </source>
</evidence>
<dbReference type="Pfam" id="PF07690">
    <property type="entry name" value="MFS_1"/>
    <property type="match status" value="2"/>
</dbReference>
<dbReference type="Proteomes" id="UP000694866">
    <property type="component" value="Unplaced"/>
</dbReference>
<dbReference type="KEGG" id="fas:105265874"/>
<dbReference type="GeneID" id="105265874"/>
<dbReference type="EMBL" id="GBYB01000488">
    <property type="protein sequence ID" value="JAG70255.1"/>
    <property type="molecule type" value="Transcribed_RNA"/>
</dbReference>
<dbReference type="PANTHER" id="PTHR23510:SF3">
    <property type="entry name" value="MAJOR FACILITATOR SUPERFAMILY DOMAIN-CONTAINING PROTEIN 8"/>
    <property type="match status" value="1"/>
</dbReference>
<protein>
    <submittedName>
        <fullName evidence="11 12">Major facilitator superfamily domain-containing protein 8</fullName>
    </submittedName>
    <submittedName>
        <fullName evidence="9">Mfsd8_0 protein</fullName>
    </submittedName>
    <submittedName>
        <fullName evidence="8">Mfsd8_1 protein</fullName>
    </submittedName>
</protein>
<dbReference type="GO" id="GO:0005765">
    <property type="term" value="C:lysosomal membrane"/>
    <property type="evidence" value="ECO:0007669"/>
    <property type="project" value="TreeGrafter"/>
</dbReference>
<evidence type="ECO:0000256" key="4">
    <source>
        <dbReference type="ARBA" id="ARBA00022989"/>
    </source>
</evidence>
<dbReference type="CTD" id="38813"/>
<keyword evidence="5 6" id="KW-0472">Membrane</keyword>
<organism evidence="8">
    <name type="scientific">Fopius arisanus</name>
    <dbReference type="NCBI Taxonomy" id="64838"/>
    <lineage>
        <taxon>Eukaryota</taxon>
        <taxon>Metazoa</taxon>
        <taxon>Ecdysozoa</taxon>
        <taxon>Arthropoda</taxon>
        <taxon>Hexapoda</taxon>
        <taxon>Insecta</taxon>
        <taxon>Pterygota</taxon>
        <taxon>Neoptera</taxon>
        <taxon>Endopterygota</taxon>
        <taxon>Hymenoptera</taxon>
        <taxon>Apocrita</taxon>
        <taxon>Ichneumonoidea</taxon>
        <taxon>Braconidae</taxon>
        <taxon>Opiinae</taxon>
        <taxon>Fopius</taxon>
    </lineage>
</organism>
<dbReference type="RefSeq" id="XP_011301992.1">
    <property type="nucleotide sequence ID" value="XM_011303690.1"/>
</dbReference>
<keyword evidence="4 6" id="KW-1133">Transmembrane helix</keyword>
<evidence type="ECO:0000256" key="5">
    <source>
        <dbReference type="ARBA" id="ARBA00023136"/>
    </source>
</evidence>
<feature type="transmembrane region" description="Helical" evidence="6">
    <location>
        <begin position="126"/>
        <end position="149"/>
    </location>
</feature>
<evidence type="ECO:0000313" key="14">
    <source>
        <dbReference type="RefSeq" id="XP_011302220.1"/>
    </source>
</evidence>
<accession>A0A9R1T3I4</accession>
<reference evidence="8" key="1">
    <citation type="submission" date="2015-01" db="EMBL/GenBank/DDBJ databases">
        <title>Transcriptome Assembly of Fopius arisanus.</title>
        <authorList>
            <person name="Geib S."/>
        </authorList>
    </citation>
    <scope>NUCLEOTIDE SEQUENCE</scope>
</reference>
<dbReference type="SUPFAM" id="SSF103473">
    <property type="entry name" value="MFS general substrate transporter"/>
    <property type="match status" value="1"/>
</dbReference>
<feature type="transmembrane region" description="Helical" evidence="6">
    <location>
        <begin position="394"/>
        <end position="415"/>
    </location>
</feature>
<keyword evidence="2" id="KW-0813">Transport</keyword>
<evidence type="ECO:0000313" key="12">
    <source>
        <dbReference type="RefSeq" id="XP_011302074.1"/>
    </source>
</evidence>
<feature type="transmembrane region" description="Helical" evidence="6">
    <location>
        <begin position="427"/>
        <end position="450"/>
    </location>
</feature>
<feature type="transmembrane region" description="Helical" evidence="6">
    <location>
        <begin position="67"/>
        <end position="89"/>
    </location>
</feature>
<dbReference type="RefSeq" id="XP_011302289.1">
    <property type="nucleotide sequence ID" value="XM_011303987.1"/>
</dbReference>
<feature type="transmembrane region" description="Helical" evidence="6">
    <location>
        <begin position="161"/>
        <end position="183"/>
    </location>
</feature>
<dbReference type="PANTHER" id="PTHR23510">
    <property type="entry name" value="INNER MEMBRANE TRANSPORT PROTEIN YAJR"/>
    <property type="match status" value="1"/>
</dbReference>
<evidence type="ECO:0000313" key="16">
    <source>
        <dbReference type="RefSeq" id="XP_011302369.1"/>
    </source>
</evidence>